<gene>
    <name evidence="1" type="ORF">ENH_00015240</name>
</gene>
<dbReference type="RefSeq" id="XP_013434605.1">
    <property type="nucleotide sequence ID" value="XM_013579151.1"/>
</dbReference>
<sequence>MSAAGAGSAAAAAAARAAARFAGLSSSSSSSSSRGLLAVRAFNSSSSSCLFPRRLLQPAQQQQQQQLQRGFSSSAAAAAESLAAVIQKEIAHEKAQYEPEKKIKEFLETKKWQLQEKENDVLVTLTREVDGLKVTVEFSCIQPAAAAEEEAALPESSDFTVSVHRSDGSGLLFYCSTTAEDETARFCIGQVRHFVDSSSKESLASYPGPYFEDLDEAFQQQLDSWLAAVGVDGQLCDFLEAFAADKENRE</sequence>
<feature type="non-terminal residue" evidence="1">
    <location>
        <position position="250"/>
    </location>
</feature>
<protein>
    <submittedName>
        <fullName evidence="1">Mitochondrial glycoprotein domain-containing protein, putative</fullName>
    </submittedName>
</protein>
<dbReference type="OrthoDB" id="278212at2759"/>
<dbReference type="PANTHER" id="PTHR10826">
    <property type="entry name" value="COMPLEMENT COMPONENT 1"/>
    <property type="match status" value="1"/>
</dbReference>
<dbReference type="GeneID" id="25471704"/>
<accession>U6MSS3</accession>
<dbReference type="VEuPathDB" id="ToxoDB:ENH_00015240"/>
<proteinExistence type="predicted"/>
<reference evidence="1" key="1">
    <citation type="submission" date="2013-10" db="EMBL/GenBank/DDBJ databases">
        <title>Genomic analysis of the causative agents of coccidiosis in chickens.</title>
        <authorList>
            <person name="Reid A.J."/>
            <person name="Blake D."/>
            <person name="Billington K."/>
            <person name="Browne H."/>
            <person name="Dunn M."/>
            <person name="Hung S."/>
            <person name="Kawahara F."/>
            <person name="Miranda-Saavedra D."/>
            <person name="Mourier T."/>
            <person name="Nagra H."/>
            <person name="Otto T.D."/>
            <person name="Rawlings N."/>
            <person name="Sanchez A."/>
            <person name="Sanders M."/>
            <person name="Subramaniam C."/>
            <person name="Tay Y."/>
            <person name="Dear P."/>
            <person name="Doerig C."/>
            <person name="Gruber A."/>
            <person name="Parkinson J."/>
            <person name="Shirley M."/>
            <person name="Wan K.L."/>
            <person name="Berriman M."/>
            <person name="Tomley F."/>
            <person name="Pain A."/>
        </authorList>
    </citation>
    <scope>NUCLEOTIDE SEQUENCE [LARGE SCALE GENOMIC DNA]</scope>
    <source>
        <strain evidence="1">Houghton</strain>
    </source>
</reference>
<dbReference type="Pfam" id="PF02330">
    <property type="entry name" value="MAM33"/>
    <property type="match status" value="1"/>
</dbReference>
<organism evidence="1 2">
    <name type="scientific">Eimeria necatrix</name>
    <dbReference type="NCBI Taxonomy" id="51315"/>
    <lineage>
        <taxon>Eukaryota</taxon>
        <taxon>Sar</taxon>
        <taxon>Alveolata</taxon>
        <taxon>Apicomplexa</taxon>
        <taxon>Conoidasida</taxon>
        <taxon>Coccidia</taxon>
        <taxon>Eucoccidiorida</taxon>
        <taxon>Eimeriorina</taxon>
        <taxon>Eimeriidae</taxon>
        <taxon>Eimeria</taxon>
    </lineage>
</organism>
<dbReference type="InterPro" id="IPR003428">
    <property type="entry name" value="MAM33"/>
</dbReference>
<dbReference type="Proteomes" id="UP000030754">
    <property type="component" value="Unassembled WGS sequence"/>
</dbReference>
<dbReference type="EMBL" id="HG723440">
    <property type="protein sequence ID" value="CDJ66138.1"/>
    <property type="molecule type" value="Genomic_DNA"/>
</dbReference>
<dbReference type="GO" id="GO:0005759">
    <property type="term" value="C:mitochondrial matrix"/>
    <property type="evidence" value="ECO:0007669"/>
    <property type="project" value="InterPro"/>
</dbReference>
<evidence type="ECO:0000313" key="1">
    <source>
        <dbReference type="EMBL" id="CDJ66138.1"/>
    </source>
</evidence>
<dbReference type="PANTHER" id="PTHR10826:SF1">
    <property type="entry name" value="COMPLEMENT COMPONENT 1 Q SUBCOMPONENT-BINDING PROTEIN, MITOCHONDRIAL"/>
    <property type="match status" value="1"/>
</dbReference>
<keyword evidence="2" id="KW-1185">Reference proteome</keyword>
<evidence type="ECO:0000313" key="2">
    <source>
        <dbReference type="Proteomes" id="UP000030754"/>
    </source>
</evidence>
<dbReference type="InterPro" id="IPR036561">
    <property type="entry name" value="MAM33_sf"/>
</dbReference>
<dbReference type="SUPFAM" id="SSF54529">
    <property type="entry name" value="Mitochondrial glycoprotein MAM33-like"/>
    <property type="match status" value="1"/>
</dbReference>
<dbReference type="AlphaFoldDB" id="U6MSS3"/>
<reference evidence="1" key="2">
    <citation type="submission" date="2013-10" db="EMBL/GenBank/DDBJ databases">
        <authorList>
            <person name="Aslett M."/>
        </authorList>
    </citation>
    <scope>NUCLEOTIDE SEQUENCE [LARGE SCALE GENOMIC DNA]</scope>
    <source>
        <strain evidence="1">Houghton</strain>
    </source>
</reference>
<name>U6MSS3_9EIME</name>
<dbReference type="Gene3D" id="3.10.280.10">
    <property type="entry name" value="Mitochondrial glycoprotein"/>
    <property type="match status" value="1"/>
</dbReference>